<dbReference type="FunFam" id="2.60.20.10:FF:000008">
    <property type="entry name" value="very large A-kinase anchor protein"/>
    <property type="match status" value="1"/>
</dbReference>
<dbReference type="Pfam" id="PF00030">
    <property type="entry name" value="Crystall"/>
    <property type="match status" value="5"/>
</dbReference>
<dbReference type="SMART" id="SM00247">
    <property type="entry name" value="XTALbg"/>
    <property type="match status" value="5"/>
</dbReference>
<feature type="compositionally biased region" description="Low complexity" evidence="5">
    <location>
        <begin position="2410"/>
        <end position="2422"/>
    </location>
</feature>
<evidence type="ECO:0000259" key="7">
    <source>
        <dbReference type="PROSITE" id="PS50915"/>
    </source>
</evidence>
<evidence type="ECO:0000313" key="8">
    <source>
        <dbReference type="Proteomes" id="UP000189704"/>
    </source>
</evidence>
<feature type="region of interest" description="Disordered" evidence="5">
    <location>
        <begin position="813"/>
        <end position="833"/>
    </location>
</feature>
<dbReference type="FunFam" id="2.80.10.50:FF:000038">
    <property type="entry name" value="very large A-kinase anchor protein isoform X1"/>
    <property type="match status" value="1"/>
</dbReference>
<dbReference type="PROSITE" id="PS50915">
    <property type="entry name" value="CRYSTALLIN_BETA_GAMMA"/>
    <property type="match status" value="5"/>
</dbReference>
<dbReference type="KEGG" id="csyr:103263703"/>
<feature type="domain" description="Beta/gamma crystallin 'Greek key'" evidence="7">
    <location>
        <begin position="2821"/>
        <end position="2863"/>
    </location>
</feature>
<feature type="region of interest" description="Disordered" evidence="5">
    <location>
        <begin position="2386"/>
        <end position="2459"/>
    </location>
</feature>
<feature type="signal peptide" evidence="6">
    <location>
        <begin position="1"/>
        <end position="18"/>
    </location>
</feature>
<dbReference type="PRINTS" id="PR01367">
    <property type="entry name" value="BGCRYSTALLIN"/>
</dbReference>
<evidence type="ECO:0000256" key="2">
    <source>
        <dbReference type="ARBA" id="ARBA00022553"/>
    </source>
</evidence>
<dbReference type="CTD" id="131544"/>
<feature type="region of interest" description="Disordered" evidence="5">
    <location>
        <begin position="426"/>
        <end position="513"/>
    </location>
</feature>
<feature type="compositionally biased region" description="Acidic residues" evidence="5">
    <location>
        <begin position="2438"/>
        <end position="2451"/>
    </location>
</feature>
<dbReference type="PANTHER" id="PTHR11818">
    <property type="entry name" value="BETA/GAMMA CRYSTALLIN"/>
    <property type="match status" value="1"/>
</dbReference>
<dbReference type="GO" id="GO:0030246">
    <property type="term" value="F:carbohydrate binding"/>
    <property type="evidence" value="ECO:0007669"/>
    <property type="project" value="UniProtKB-KW"/>
</dbReference>
<dbReference type="Gene3D" id="2.80.10.50">
    <property type="match status" value="1"/>
</dbReference>
<feature type="region of interest" description="Disordered" evidence="5">
    <location>
        <begin position="722"/>
        <end position="784"/>
    </location>
</feature>
<feature type="domain" description="Beta/gamma crystallin 'Greek key'" evidence="7">
    <location>
        <begin position="2776"/>
        <end position="2820"/>
    </location>
</feature>
<feature type="compositionally biased region" description="Basic and acidic residues" evidence="5">
    <location>
        <begin position="431"/>
        <end position="459"/>
    </location>
</feature>
<feature type="compositionally biased region" description="Low complexity" evidence="5">
    <location>
        <begin position="632"/>
        <end position="642"/>
    </location>
</feature>
<dbReference type="InterPro" id="IPR011024">
    <property type="entry name" value="G_crystallin-like"/>
</dbReference>
<dbReference type="SUPFAM" id="SSF50370">
    <property type="entry name" value="Ricin B-like lectins"/>
    <property type="match status" value="1"/>
</dbReference>
<feature type="domain" description="Beta/gamma crystallin 'Greek key'" evidence="7">
    <location>
        <begin position="2631"/>
        <end position="2680"/>
    </location>
</feature>
<dbReference type="SUPFAM" id="SSF49695">
    <property type="entry name" value="gamma-Crystallin-like"/>
    <property type="match status" value="3"/>
</dbReference>
<dbReference type="SMART" id="SM00458">
    <property type="entry name" value="RICIN"/>
    <property type="match status" value="1"/>
</dbReference>
<keyword evidence="6" id="KW-0732">Signal</keyword>
<dbReference type="CDD" id="cd23463">
    <property type="entry name" value="beta-trefoil_Ricin_vlAKAP"/>
    <property type="match status" value="1"/>
</dbReference>
<feature type="region of interest" description="Disordered" evidence="5">
    <location>
        <begin position="359"/>
        <end position="402"/>
    </location>
</feature>
<keyword evidence="8" id="KW-1185">Reference proteome</keyword>
<feature type="compositionally biased region" description="Basic and acidic residues" evidence="5">
    <location>
        <begin position="161"/>
        <end position="170"/>
    </location>
</feature>
<feature type="compositionally biased region" description="Polar residues" evidence="5">
    <location>
        <begin position="763"/>
        <end position="773"/>
    </location>
</feature>
<dbReference type="InterPro" id="IPR035992">
    <property type="entry name" value="Ricin_B-like_lectins"/>
</dbReference>
<sequence length="3267" mass="361496">MSALALLQLAGAGRLLEGSCGVAEGSRSTSWCREDLRLLEGSRFGKRLRGIACNVECVRHPHLRPDPQPRGKRIFSSWLRLSLEGWWVNSPRQSRALGRCKLPGAFSSVRKPLSKVGKLFPRSDCRRENKSVAESKGKQSCVGRSVRALGRKAPRHSRSGTSREDPECRGGGDSAGLWAGRARVAEGSSCSPSCPCAGRVPLLSSPVGQTGVKFVPGGGCVSPGPASEPCAVPFPSRALGRRVLGRSDSPGPGRDGRRSCAPRSRPRVPGCPPQTTLVAVGGAEVEKTRIRGATPRAAVTMMCKRKGTGGGGNKKCATGGEESFTLLDCAFTPLLFLVENEPMSTSQKKENVLSSEAVKTLQSEDKRNYAEKPITLPTQEDLKRPNDLSSATSDAKIGENDKQPKESFLQFLGNLFNISGKSSLSEAKQSSFKDDHDKTDKDLQPPSPRHEEGVRREEILSGSLRTQVLPTEDESNSTELSDTLSLDTTQDSEQETSDLLKQIDGKPERPSVTYATYRGPRQIRKYLKQQTMLTTVNTLDRKNESSDCSTNTKAGPTGEIEAEVLLSLSSSGTDSSKKGCLLGGLLENSDCSKISLNTENHLANNPELQDIASSKDLLNKDNFGGSERDGPSPSSVTNSSYSIGQSDPQHHLSSLPVSQTDRNLVCSTLFIESTGSEVPCSPDFQKVTPAESTVKANSSVMSIRTWMQREEPRIPAIFDFSCSKSDGSDTTEQKTINLPSPDKSIRHEDLQLPESKCSDKQTIDNSSKQSANHANAIAPQRHAVTDSELVNEGKRLSAQDSQKNVAVTEITQGTESASAGEPTASSHVKAPVGRVESLPKDSDQLFETEAKKLDFGPHDRIPQIIGINKKDAISVNYISESAVVPCLENKIAPELNYELNSSHIAESFLDSESPQQVKVSHDAKTSLTLYCKKSNFNTSPPAFVSGVEMLCKLDIPALKNGGSSLLIETGNVSVADISCQPSRCQEKSATNHTEAIDRKCSPLHLEHASAVLESKESLPDSEKRRVPLHPEASGMHLTGMETLSFEPGSLSKDHSSISSQGPIKAELVPSNTIASKNTTEKSYSFSLETKTDNIAKSLSKAEVSGHNSVSVESHSGRGKMTTLSEVPISQTEPRDVFQDKISSSFKGTVVPEKPILSELNSVEVAQDKSFQSMDHKDIKEKYPDAGLKETCQTEASPSVSQYQGIQETKVDALGGPLALLERNRSGVVLPVHDETVTRQMAQNCEANACMFQSLKMCGTKKICVFSEMAELNLSNISPEFQEMDCTKVNSPFMSSDINLEKNVFASENSSLLNMPSVLRSEKKASSHRKKEEKGDTHFLSSGMVSVSFSSSHSEEVSLFINSHTPSNNFDSLKVTQDLIHEGTSLTSLLYPNSSYLELETPLSIGAEVTPSQEHFGIHPLKGSLDFPTAAQFDSPLEAETEAVAGAAASVNSSSPQCSEASAEHIEAGKRAHDQLLDLRSGLLKKADTLTDEILNSAREELKSKHIVGTCQEHTAIDGVMNPGTLKEDIPEKNSPEVTLTGIQPAECLEEHGAESMSEVREDKEACVSPTVGEKSLIFDSDRMNVSCSLEDRAREMVNKIIYSAKEKLINDADEHSEDTWDSELQANTSKILNSDSVKPHDMVRDLLISEQAVNQSTHEIGENKILSKFFSVSDLVSGTESIKGREMVLYQKPPFSGDETGQFGSINLQESDTVFLEEDLPHKELDDRVETHLLCNEDCKKAAEVQCRDNHKGRTEDARTLVLNFKWPPFVNDDIHTPGTSKSSLSDSLVCVSEKSLPGHGKNTPLVTSEIGKVHKKDNEVTIGKIELIPFMLEMGETSKKDAELNIMKHEAVPSMLERRRAHVTDADMNLTKIEPRAGVFKMGEACQMDTEWCIEKTEGLPVILGMEDSYKMKDTEGDVGKTEMMMPVRSEVKSIHQKDAEWDIAKTELTPVTKELENIYQKCTEGDVGKTGVTPMSEMEKDGEGITEKAEVIPVMLDIEDIHQEDADGDIAKAEVTPARLEMENTHPKGTDRDSAKTKLMPVVLEVVNIYQKNVEAITRKTERPVLEMETTYQNATTEVVRNTEMVPSVLDGKEVHKKAAPSSLEMEKTCERDAKETIGTMVSMPSMVEMEKTFPGDSGGNIGKHWEGLLTVVDIEKTYGTGLELTVAQEEAISPVSETVKALQEYPEGSVGEMKEEPTEIEEGLIAHDSRLASHFRGYESPTLSKDYEGYPALALPHFQSEDTIVRLDKRMSVTKVYNKRRERDCSDDREEYNLAFVSQDDQENSSFTILYEEPLQDEDRYPSAEARRTQSVLFPNVSPDNMPVLVCERSESRTDLVHHFEKDTQLGETFDSDSSEMFLSVEAKKYKIYTLALSPIYEDDSSQEDILSSEASPGHHGSRKSRDSENQSSSVLSLLQSVSERLKMSFDEDSRKAGEEEEEEEEEGEEEEAALHKGGLRARRREHVTFQLSDPSITFYPEDDQEGTGISKNSYVMSNEPTTSSLQIGLWPEKTSCLQKSDLTSKLHSSLKSAYHQYLQTSKTHPSEKGARFGGIFQEPVSQYFRVQDNPGRLSPFILNVDKQMLRCNPRPGKMVIYDLHESKYKQEVYCDIPDATSWSFPNGVLIKVVRGCWILYEKPHFQGQKRVLEEGEKVLNRDWILQNRRHPQINFVLGSIKRVLKDCSIPEIELCPQSDPSSCPTYIQQAVPNLEELNIPKSVTFTVKSGVWLAYPDINFKGQATVLEEDQGLFEISAAEMKSLHPLQMGGLKVEMPMNLKVIIYEKPHFHGQAKEFSEHIDSVPDFLKNDKDFHGIGSIRVIGGVWVAYEKEHFKGQQFLLEEGDFEDYNACGALSGPILSFRYLQANFIESSITLFDSDLESGKFIDITNQEISDLEEIGFGSETRSIHVKSGVWVAYQQKFFCGEQYILEKGKYKCFFDWGGSNNIIMSIRPIQLEPLGINEPPHLLKAFSKPGFQGEGLDFTEEILDFTSFTPHSFKILRGCWLLSYQEDIFDNQCVLEEGLYTDLTSCGCPESRVKSLKPIDYVFEEPSISLFALEHCEGRELHLEEAVNSVLNKDLHFYTQSVWVKSGLWIAYEGSNFLGRQILLEPTEIPNWTAFSRWKTIGSLRPMKQPAVYIRIKNRGLDEYLTVTGNLADTRSTSVCLSPYSGKNTQIWHYCRGLFKSKASDTCLDVIGGRDTPGAKVALWTEHGQFRQKWRLNKDGTISSYLSDQLVLDVKGGNYCDKTHVIVNQPLEGEETQKWDIEIL</sequence>
<feature type="compositionally biased region" description="Basic and acidic residues" evidence="5">
    <location>
        <begin position="743"/>
        <end position="762"/>
    </location>
</feature>
<accession>A0A3Q0E2Q0</accession>
<dbReference type="FunFam" id="2.60.20.10:FF:000011">
    <property type="entry name" value="very large A-kinase anchor protein"/>
    <property type="match status" value="1"/>
</dbReference>
<feature type="compositionally biased region" description="Low complexity" evidence="5">
    <location>
        <begin position="477"/>
        <end position="489"/>
    </location>
</feature>
<dbReference type="InterPro" id="IPR000772">
    <property type="entry name" value="Ricin_B_lectin"/>
</dbReference>
<evidence type="ECO:0000256" key="6">
    <source>
        <dbReference type="SAM" id="SignalP"/>
    </source>
</evidence>
<feature type="compositionally biased region" description="Polar residues" evidence="5">
    <location>
        <begin position="722"/>
        <end position="738"/>
    </location>
</feature>
<dbReference type="GO" id="GO:0002088">
    <property type="term" value="P:lens development in camera-type eye"/>
    <property type="evidence" value="ECO:0007669"/>
    <property type="project" value="TreeGrafter"/>
</dbReference>
<feature type="chain" id="PRO_5018207039" evidence="6">
    <location>
        <begin position="19"/>
        <end position="3267"/>
    </location>
</feature>
<keyword evidence="3" id="KW-0430">Lectin</keyword>
<dbReference type="STRING" id="1868482.ENSTSYP00000003542"/>
<dbReference type="InterPro" id="IPR001064">
    <property type="entry name" value="Beta/gamma_crystallin"/>
</dbReference>
<evidence type="ECO:0000256" key="5">
    <source>
        <dbReference type="SAM" id="MobiDB-lite"/>
    </source>
</evidence>
<dbReference type="FunFam" id="2.60.20.10:FF:000013">
    <property type="entry name" value="Crystallin beta-gamma domain containing 3"/>
    <property type="match status" value="1"/>
</dbReference>
<proteinExistence type="inferred from homology"/>
<dbReference type="Gene3D" id="2.60.20.10">
    <property type="entry name" value="Crystallins"/>
    <property type="match status" value="5"/>
</dbReference>
<dbReference type="GO" id="GO:0007601">
    <property type="term" value="P:visual perception"/>
    <property type="evidence" value="ECO:0007669"/>
    <property type="project" value="TreeGrafter"/>
</dbReference>
<gene>
    <name evidence="9" type="primary">CRYBG3</name>
</gene>
<comment type="similarity">
    <text evidence="1">Belongs to the beta/gamma-crystallin family.</text>
</comment>
<feature type="region of interest" description="Disordered" evidence="5">
    <location>
        <begin position="128"/>
        <end position="172"/>
    </location>
</feature>
<dbReference type="GO" id="GO:0005212">
    <property type="term" value="F:structural constituent of eye lens"/>
    <property type="evidence" value="ECO:0007669"/>
    <property type="project" value="TreeGrafter"/>
</dbReference>
<dbReference type="Proteomes" id="UP000189704">
    <property type="component" value="Unplaced"/>
</dbReference>
<organism evidence="8 9">
    <name type="scientific">Carlito syrichta</name>
    <name type="common">Philippine tarsier</name>
    <name type="synonym">Tarsius syrichta</name>
    <dbReference type="NCBI Taxonomy" id="1868482"/>
    <lineage>
        <taxon>Eukaryota</taxon>
        <taxon>Metazoa</taxon>
        <taxon>Chordata</taxon>
        <taxon>Craniata</taxon>
        <taxon>Vertebrata</taxon>
        <taxon>Euteleostomi</taxon>
        <taxon>Mammalia</taxon>
        <taxon>Eutheria</taxon>
        <taxon>Euarchontoglires</taxon>
        <taxon>Primates</taxon>
        <taxon>Haplorrhini</taxon>
        <taxon>Tarsiiformes</taxon>
        <taxon>Tarsiidae</taxon>
        <taxon>Carlito</taxon>
    </lineage>
</organism>
<reference evidence="9" key="1">
    <citation type="submission" date="2025-08" db="UniProtKB">
        <authorList>
            <consortium name="RefSeq"/>
        </authorList>
    </citation>
    <scope>IDENTIFICATION</scope>
</reference>
<evidence type="ECO:0000256" key="4">
    <source>
        <dbReference type="ARBA" id="ARBA00022737"/>
    </source>
</evidence>
<dbReference type="OrthoDB" id="9895617at2759"/>
<dbReference type="RefSeq" id="XP_021569776.1">
    <property type="nucleotide sequence ID" value="XM_021714101.1"/>
</dbReference>
<feature type="compositionally biased region" description="Polar residues" evidence="5">
    <location>
        <begin position="643"/>
        <end position="656"/>
    </location>
</feature>
<protein>
    <submittedName>
        <fullName evidence="9">Very large A-kinase anchor protein</fullName>
    </submittedName>
</protein>
<feature type="domain" description="Beta/gamma crystallin 'Greek key'" evidence="7">
    <location>
        <begin position="3090"/>
        <end position="3131"/>
    </location>
</feature>
<dbReference type="PANTHER" id="PTHR11818:SF38">
    <property type="entry name" value="VERY LARGE A-KINASE ANCHOR PROTEIN"/>
    <property type="match status" value="1"/>
</dbReference>
<dbReference type="InterPro" id="IPR050252">
    <property type="entry name" value="Beta/Gamma-Crystallin"/>
</dbReference>
<feature type="region of interest" description="Disordered" evidence="5">
    <location>
        <begin position="241"/>
        <end position="273"/>
    </location>
</feature>
<dbReference type="FunFam" id="2.60.20.10:FF:000010">
    <property type="entry name" value="very large A-kinase anchor protein"/>
    <property type="match status" value="1"/>
</dbReference>
<feature type="domain" description="Beta/gamma crystallin 'Greek key'" evidence="7">
    <location>
        <begin position="2911"/>
        <end position="2953"/>
    </location>
</feature>
<feature type="region of interest" description="Disordered" evidence="5">
    <location>
        <begin position="617"/>
        <end position="656"/>
    </location>
</feature>
<name>A0A3Q0E2Q0_CARSF</name>
<feature type="compositionally biased region" description="Basic and acidic residues" evidence="5">
    <location>
        <begin position="128"/>
        <end position="137"/>
    </location>
</feature>
<evidence type="ECO:0000313" key="9">
    <source>
        <dbReference type="RefSeq" id="XP_021569776.1"/>
    </source>
</evidence>
<evidence type="ECO:0000256" key="3">
    <source>
        <dbReference type="ARBA" id="ARBA00022734"/>
    </source>
</evidence>
<dbReference type="FunFam" id="2.60.20.10:FF:000006">
    <property type="entry name" value="Very large A-kinase anchor protein"/>
    <property type="match status" value="1"/>
</dbReference>
<keyword evidence="4" id="KW-0677">Repeat</keyword>
<dbReference type="GeneID" id="103263703"/>
<dbReference type="FunFam" id="2.60.20.10:FF:000009">
    <property type="entry name" value="very large A-kinase anchor protein"/>
    <property type="match status" value="1"/>
</dbReference>
<dbReference type="PROSITE" id="PS50231">
    <property type="entry name" value="RICIN_B_LECTIN"/>
    <property type="match status" value="1"/>
</dbReference>
<evidence type="ECO:0000256" key="1">
    <source>
        <dbReference type="ARBA" id="ARBA00009646"/>
    </source>
</evidence>
<feature type="compositionally biased region" description="Basic residues" evidence="5">
    <location>
        <begin position="149"/>
        <end position="158"/>
    </location>
</feature>
<keyword evidence="2" id="KW-0597">Phosphoprotein</keyword>
<dbReference type="Pfam" id="PF00652">
    <property type="entry name" value="Ricin_B_lectin"/>
    <property type="match status" value="1"/>
</dbReference>
<feature type="compositionally biased region" description="Basic and acidic residues" evidence="5">
    <location>
        <begin position="2423"/>
        <end position="2437"/>
    </location>
</feature>